<evidence type="ECO:0000313" key="1">
    <source>
        <dbReference type="EMBL" id="QBK84816.1"/>
    </source>
</evidence>
<name>A0A481YQU8_9VIRU</name>
<organism evidence="1">
    <name type="scientific">Pithovirus LCDPAC02</name>
    <dbReference type="NCBI Taxonomy" id="2506601"/>
    <lineage>
        <taxon>Viruses</taxon>
        <taxon>Pithoviruses</taxon>
    </lineage>
</organism>
<accession>A0A481YQU8</accession>
<reference evidence="1" key="1">
    <citation type="journal article" date="2019" name="MBio">
        <title>Virus Genomes from Deep Sea Sediments Expand the Ocean Megavirome and Support Independent Origins of Viral Gigantism.</title>
        <authorList>
            <person name="Backstrom D."/>
            <person name="Yutin N."/>
            <person name="Jorgensen S.L."/>
            <person name="Dharamshi J."/>
            <person name="Homa F."/>
            <person name="Zaremba-Niedwiedzka K."/>
            <person name="Spang A."/>
            <person name="Wolf Y.I."/>
            <person name="Koonin E.V."/>
            <person name="Ettema T.J."/>
        </authorList>
    </citation>
    <scope>NUCLEOTIDE SEQUENCE</scope>
</reference>
<sequence length="66" mass="7911">MTENNKEETINIGKNILRHINYKNFIFYKTNKMTREGIKGSIYTIYNNNNNNNKTKFMKPIYNSDD</sequence>
<protein>
    <submittedName>
        <fullName evidence="1">Uncharacterized protein</fullName>
    </submittedName>
</protein>
<gene>
    <name evidence="1" type="ORF">LCDPAC02_00150</name>
</gene>
<dbReference type="EMBL" id="MK500299">
    <property type="protein sequence ID" value="QBK84816.1"/>
    <property type="molecule type" value="Genomic_DNA"/>
</dbReference>
<proteinExistence type="predicted"/>